<dbReference type="KEGG" id="vg:5130305"/>
<organismHost>
    <name type="scientific">Twortvirus twort</name>
    <dbReference type="NCBI Taxonomy" id="55510"/>
</organismHost>
<dbReference type="Pfam" id="PF13476">
    <property type="entry name" value="AAA_23"/>
    <property type="match status" value="1"/>
</dbReference>
<dbReference type="SUPFAM" id="SSF52540">
    <property type="entry name" value="P-loop containing nucleoside triphosphate hydrolases"/>
    <property type="match status" value="1"/>
</dbReference>
<gene>
    <name evidence="3" type="ORF">TwortDSMZ_133</name>
</gene>
<dbReference type="CDD" id="cd00267">
    <property type="entry name" value="ABC_ATPase"/>
    <property type="match status" value="1"/>
</dbReference>
<dbReference type="Gene3D" id="3.40.50.300">
    <property type="entry name" value="P-loop containing nucleotide triphosphate hydrolases"/>
    <property type="match status" value="2"/>
</dbReference>
<accession>A0A6H0X5K4</accession>
<dbReference type="GO" id="GO:0006302">
    <property type="term" value="P:double-strand break repair"/>
    <property type="evidence" value="ECO:0007669"/>
    <property type="project" value="InterPro"/>
</dbReference>
<sequence length="636" mass="73618">MVKFKKVEIKNFMSIKDATLELDNQGLILIEGINKTNDSFEANGVGKSTLVSAITYSLYGKTEKGLKADDVINKKEKKNTSVKLYFDIGEDNYIIERYRKDEENKNKVKLFCNGKEITGSTNDVTDKQILDLFGIDFNTYLNAIVYGQGDMPMFSQATDKGKKEILESITKVEVYKKAQEVAKEKVKEVEDKQNKLQNSIQQLEYQIDSVQYKIEYEQNNYKEQLQRLEAIKEENTKKEQQKVEEEKKLKEQLYNLPDYRQVQDTFQYSEQYNKIQLALQKLEEKKKELLDSYNNTKVELSVETTKLNTEQNKLNSLDTSDKCPVCGSQIDNNHKLKEQENIKNTILSINERTDYLKTQEDLYKQAIQQLDAKATQLLEVAKREEEQEKQHDKLVYSTKEYNNSIDYNKKSLEQQLSNLDSKYQQQDLSKLTPTEPNIKQYEDELKEVNITIDKTKDSIIQLENKKQRYKDAVEAFSNKGLRSVVLDFITPFLNEKANEYLQILSGSDIEIEFQTQVKNNKGELKDKFDVVVNNKSGGSTYKSNSAGEQKRIDLAISFAIQDLVMSQNDLQTNIALYDECFDGLDTIGCENVVRLLKDRLKTVSTIFVITHNQSLKPLFEKTITMIKENGEARMEI</sequence>
<feature type="coiled-coil region" evidence="1">
    <location>
        <begin position="367"/>
        <end position="479"/>
    </location>
</feature>
<feature type="coiled-coil region" evidence="1">
    <location>
        <begin position="172"/>
        <end position="299"/>
    </location>
</feature>
<dbReference type="OrthoDB" id="6017at10239"/>
<evidence type="ECO:0000313" key="4">
    <source>
        <dbReference type="Proteomes" id="UP000503318"/>
    </source>
</evidence>
<dbReference type="RefSeq" id="YP_238589.1">
    <property type="nucleotide sequence ID" value="NC_007021.1"/>
</dbReference>
<dbReference type="PANTHER" id="PTHR32114:SF2">
    <property type="entry name" value="ABC TRANSPORTER ABCH.3"/>
    <property type="match status" value="1"/>
</dbReference>
<feature type="domain" description="Rad50/SbcC-type AAA" evidence="2">
    <location>
        <begin position="6"/>
        <end position="207"/>
    </location>
</feature>
<evidence type="ECO:0000313" key="3">
    <source>
        <dbReference type="EMBL" id="QIW89132.1"/>
    </source>
</evidence>
<keyword evidence="1" id="KW-0175">Coiled coil</keyword>
<dbReference type="Proteomes" id="UP000503318">
    <property type="component" value="Segment"/>
</dbReference>
<protein>
    <submittedName>
        <fullName evidence="3">Recombination related nuclease</fullName>
        <ecNumber evidence="3">3.1.1.-</ecNumber>
    </submittedName>
</protein>
<dbReference type="InterPro" id="IPR027417">
    <property type="entry name" value="P-loop_NTPase"/>
</dbReference>
<organism evidence="3 4">
    <name type="scientific">Staphylococcus phage Twort (strain DSM 17442 / HER 48)</name>
    <name type="common">Bacteriophage Twort</name>
    <dbReference type="NCBI Taxonomy" id="2908167"/>
    <lineage>
        <taxon>Viruses</taxon>
        <taxon>Duplodnaviria</taxon>
        <taxon>Heunggongvirae</taxon>
        <taxon>Uroviricota</taxon>
        <taxon>Caudoviricetes</taxon>
        <taxon>Herelleviridae</taxon>
        <taxon>Twortvirinae</taxon>
        <taxon>Twortvirus</taxon>
        <taxon>Twortvirus twort</taxon>
    </lineage>
</organism>
<name>A0A6H0X5K4_BPTWO</name>
<reference evidence="3 4" key="1">
    <citation type="submission" date="2020-03" db="EMBL/GenBank/DDBJ databases">
        <title>Variable regions in the genome of staphylococcal bacteriophage Twort.</title>
        <authorList>
            <person name="Glowacka-Rutkowska A."/>
            <person name="Gawor J."/>
            <person name="Lobocka M."/>
        </authorList>
    </citation>
    <scope>NUCLEOTIDE SEQUENCE [LARGE SCALE GENOMIC DNA]</scope>
</reference>
<dbReference type="PANTHER" id="PTHR32114">
    <property type="entry name" value="ABC TRANSPORTER ABCH.3"/>
    <property type="match status" value="1"/>
</dbReference>
<keyword evidence="3" id="KW-0378">Hydrolase</keyword>
<dbReference type="InterPro" id="IPR038729">
    <property type="entry name" value="Rad50/SbcC_AAA"/>
</dbReference>
<dbReference type="GO" id="GO:0016887">
    <property type="term" value="F:ATP hydrolysis activity"/>
    <property type="evidence" value="ECO:0007669"/>
    <property type="project" value="InterPro"/>
</dbReference>
<dbReference type="EMBL" id="MT151386">
    <property type="protein sequence ID" value="QIW89132.1"/>
    <property type="molecule type" value="Genomic_DNA"/>
</dbReference>
<dbReference type="EC" id="3.1.1.-" evidence="3"/>
<proteinExistence type="predicted"/>
<evidence type="ECO:0000256" key="1">
    <source>
        <dbReference type="SAM" id="Coils"/>
    </source>
</evidence>
<evidence type="ECO:0000259" key="2">
    <source>
        <dbReference type="Pfam" id="PF13476"/>
    </source>
</evidence>
<dbReference type="SUPFAM" id="SSF75712">
    <property type="entry name" value="Rad50 coiled-coil Zn hook"/>
    <property type="match status" value="1"/>
</dbReference>